<accession>A0ABD5ZMI5</accession>
<dbReference type="InterPro" id="IPR036291">
    <property type="entry name" value="NAD(P)-bd_dom_sf"/>
</dbReference>
<evidence type="ECO:0000256" key="1">
    <source>
        <dbReference type="ARBA" id="ARBA00023002"/>
    </source>
</evidence>
<evidence type="ECO:0000259" key="2">
    <source>
        <dbReference type="Pfam" id="PF01408"/>
    </source>
</evidence>
<feature type="domain" description="GFO/IDH/MocA-like oxidoreductase" evidence="3">
    <location>
        <begin position="128"/>
        <end position="247"/>
    </location>
</feature>
<reference evidence="4 5" key="1">
    <citation type="journal article" date="2019" name="Int. J. Syst. Evol. Microbiol.">
        <title>The Global Catalogue of Microorganisms (GCM) 10K type strain sequencing project: providing services to taxonomists for standard genome sequencing and annotation.</title>
        <authorList>
            <consortium name="The Broad Institute Genomics Platform"/>
            <consortium name="The Broad Institute Genome Sequencing Center for Infectious Disease"/>
            <person name="Wu L."/>
            <person name="Ma J."/>
        </authorList>
    </citation>
    <scope>NUCLEOTIDE SEQUENCE [LARGE SCALE GENOMIC DNA]</scope>
    <source>
        <strain evidence="4 5">DT85</strain>
    </source>
</reference>
<proteinExistence type="predicted"/>
<dbReference type="Gene3D" id="3.40.50.720">
    <property type="entry name" value="NAD(P)-binding Rossmann-like Domain"/>
    <property type="match status" value="1"/>
</dbReference>
<dbReference type="EMBL" id="JBHTAP010000001">
    <property type="protein sequence ID" value="MFC7234739.1"/>
    <property type="molecule type" value="Genomic_DNA"/>
</dbReference>
<dbReference type="PANTHER" id="PTHR43818">
    <property type="entry name" value="BCDNA.GH03377"/>
    <property type="match status" value="1"/>
</dbReference>
<dbReference type="InterPro" id="IPR050463">
    <property type="entry name" value="Gfo/Idh/MocA_oxidrdct_glycsds"/>
</dbReference>
<feature type="domain" description="Gfo/Idh/MocA-like oxidoreductase N-terminal" evidence="2">
    <location>
        <begin position="4"/>
        <end position="119"/>
    </location>
</feature>
<dbReference type="InterPro" id="IPR000683">
    <property type="entry name" value="Gfo/Idh/MocA-like_OxRdtase_N"/>
</dbReference>
<dbReference type="RefSeq" id="WP_276235755.1">
    <property type="nucleotide sequence ID" value="NZ_CP119802.1"/>
</dbReference>
<evidence type="ECO:0000313" key="5">
    <source>
        <dbReference type="Proteomes" id="UP001596398"/>
    </source>
</evidence>
<organism evidence="4 5">
    <name type="scientific">Halosegnis marinus</name>
    <dbReference type="NCBI Taxonomy" id="3034023"/>
    <lineage>
        <taxon>Archaea</taxon>
        <taxon>Methanobacteriati</taxon>
        <taxon>Methanobacteriota</taxon>
        <taxon>Stenosarchaea group</taxon>
        <taxon>Halobacteria</taxon>
        <taxon>Halobacteriales</taxon>
        <taxon>Natronomonadaceae</taxon>
        <taxon>Halosegnis</taxon>
    </lineage>
</organism>
<dbReference type="PANTHER" id="PTHR43818:SF11">
    <property type="entry name" value="BCDNA.GH03377"/>
    <property type="match status" value="1"/>
</dbReference>
<dbReference type="GeneID" id="79266408"/>
<dbReference type="SUPFAM" id="SSF51735">
    <property type="entry name" value="NAD(P)-binding Rossmann-fold domains"/>
    <property type="match status" value="1"/>
</dbReference>
<dbReference type="AlphaFoldDB" id="A0ABD5ZMI5"/>
<gene>
    <name evidence="4" type="ORF">ACFQJ4_05325</name>
</gene>
<evidence type="ECO:0000313" key="4">
    <source>
        <dbReference type="EMBL" id="MFC7234739.1"/>
    </source>
</evidence>
<protein>
    <submittedName>
        <fullName evidence="4">Gfo/Idh/MocA family protein</fullName>
    </submittedName>
</protein>
<dbReference type="Pfam" id="PF01408">
    <property type="entry name" value="GFO_IDH_MocA"/>
    <property type="match status" value="1"/>
</dbReference>
<dbReference type="SUPFAM" id="SSF55347">
    <property type="entry name" value="Glyceraldehyde-3-phosphate dehydrogenase-like, C-terminal domain"/>
    <property type="match status" value="1"/>
</dbReference>
<name>A0ABD5ZMI5_9EURY</name>
<dbReference type="Proteomes" id="UP001596398">
    <property type="component" value="Unassembled WGS sequence"/>
</dbReference>
<sequence length="324" mass="34727">MYDVGLVGCGVIGTRLAETFAAHDATRVAAACDRDPDRADGFAADYDCAAYTDHAAMFADADLDIAYVGVPPVAHREVATDALDAGLHTICEKPLAPDADEGESLVAAAEASDCVTAVNLPFRYTEGFVELRERVGAGDVGDPRRVELDFRFPRWPREWQDVGWLRGREQGGPVREVGTHFLFGVQELFGPVERVAAEVEYSGPDTYEESVVATFEAGGVAGTFDLLCDCDVPEENVIEVTGTEGSLALTDWYRLVADRGTDDERVLVDERSSTTAALVEAFVAEIEGEGGDLVSFREANRVQRVVDAILAGEGRSVAVEGGAD</sequence>
<keyword evidence="5" id="KW-1185">Reference proteome</keyword>
<comment type="caution">
    <text evidence="4">The sequence shown here is derived from an EMBL/GenBank/DDBJ whole genome shotgun (WGS) entry which is preliminary data.</text>
</comment>
<dbReference type="GO" id="GO:0016491">
    <property type="term" value="F:oxidoreductase activity"/>
    <property type="evidence" value="ECO:0007669"/>
    <property type="project" value="UniProtKB-KW"/>
</dbReference>
<dbReference type="InterPro" id="IPR055170">
    <property type="entry name" value="GFO_IDH_MocA-like_dom"/>
</dbReference>
<keyword evidence="1" id="KW-0560">Oxidoreductase</keyword>
<evidence type="ECO:0000259" key="3">
    <source>
        <dbReference type="Pfam" id="PF22725"/>
    </source>
</evidence>
<dbReference type="Pfam" id="PF22725">
    <property type="entry name" value="GFO_IDH_MocA_C3"/>
    <property type="match status" value="1"/>
</dbReference>
<dbReference type="Gene3D" id="3.30.360.10">
    <property type="entry name" value="Dihydrodipicolinate Reductase, domain 2"/>
    <property type="match status" value="1"/>
</dbReference>